<dbReference type="PRINTS" id="PR00038">
    <property type="entry name" value="HTHLUXR"/>
</dbReference>
<evidence type="ECO:0000313" key="9">
    <source>
        <dbReference type="Proteomes" id="UP000477980"/>
    </source>
</evidence>
<dbReference type="SUPFAM" id="SSF46894">
    <property type="entry name" value="C-terminal effector domain of the bipartite response regulators"/>
    <property type="match status" value="1"/>
</dbReference>
<comment type="caution">
    <text evidence="8">The sequence shown here is derived from an EMBL/GenBank/DDBJ whole genome shotgun (WGS) entry which is preliminary data.</text>
</comment>
<keyword evidence="4" id="KW-0804">Transcription</keyword>
<protein>
    <submittedName>
        <fullName evidence="8">Response regulator transcription factor</fullName>
    </submittedName>
</protein>
<dbReference type="AlphaFoldDB" id="A0A6G1VMP2"/>
<dbReference type="InterPro" id="IPR058245">
    <property type="entry name" value="NreC/VraR/RcsB-like_REC"/>
</dbReference>
<dbReference type="InterPro" id="IPR011006">
    <property type="entry name" value="CheY-like_superfamily"/>
</dbReference>
<dbReference type="PROSITE" id="PS50043">
    <property type="entry name" value="HTH_LUXR_2"/>
    <property type="match status" value="1"/>
</dbReference>
<dbReference type="InterPro" id="IPR039420">
    <property type="entry name" value="WalR-like"/>
</dbReference>
<dbReference type="CDD" id="cd17535">
    <property type="entry name" value="REC_NarL-like"/>
    <property type="match status" value="1"/>
</dbReference>
<dbReference type="InterPro" id="IPR001789">
    <property type="entry name" value="Sig_transdc_resp-reg_receiver"/>
</dbReference>
<dbReference type="GO" id="GO:0003677">
    <property type="term" value="F:DNA binding"/>
    <property type="evidence" value="ECO:0007669"/>
    <property type="project" value="UniProtKB-KW"/>
</dbReference>
<dbReference type="SMART" id="SM00421">
    <property type="entry name" value="HTH_LUXR"/>
    <property type="match status" value="1"/>
</dbReference>
<feature type="domain" description="Response regulatory" evidence="7">
    <location>
        <begin position="6"/>
        <end position="122"/>
    </location>
</feature>
<dbReference type="SUPFAM" id="SSF52172">
    <property type="entry name" value="CheY-like"/>
    <property type="match status" value="1"/>
</dbReference>
<dbReference type="PROSITE" id="PS50110">
    <property type="entry name" value="RESPONSE_REGULATORY"/>
    <property type="match status" value="1"/>
</dbReference>
<dbReference type="GO" id="GO:0000160">
    <property type="term" value="P:phosphorelay signal transduction system"/>
    <property type="evidence" value="ECO:0007669"/>
    <property type="project" value="InterPro"/>
</dbReference>
<dbReference type="SMART" id="SM00448">
    <property type="entry name" value="REC"/>
    <property type="match status" value="1"/>
</dbReference>
<evidence type="ECO:0000256" key="3">
    <source>
        <dbReference type="ARBA" id="ARBA00023125"/>
    </source>
</evidence>
<dbReference type="PANTHER" id="PTHR43214">
    <property type="entry name" value="TWO-COMPONENT RESPONSE REGULATOR"/>
    <property type="match status" value="1"/>
</dbReference>
<dbReference type="Gene3D" id="1.10.10.10">
    <property type="entry name" value="Winged helix-like DNA-binding domain superfamily/Winged helix DNA-binding domain"/>
    <property type="match status" value="1"/>
</dbReference>
<feature type="modified residue" description="4-aspartylphosphate" evidence="5">
    <location>
        <position position="57"/>
    </location>
</feature>
<evidence type="ECO:0000256" key="1">
    <source>
        <dbReference type="ARBA" id="ARBA00022553"/>
    </source>
</evidence>
<reference evidence="8 9" key="1">
    <citation type="submission" date="2019-09" db="EMBL/GenBank/DDBJ databases">
        <title>Distinct polysaccharide growth profiles of human intestinal Prevotella copri isolates.</title>
        <authorList>
            <person name="Fehlner-Peach H."/>
            <person name="Magnabosco C."/>
            <person name="Raghavan V."/>
            <person name="Scher J.U."/>
            <person name="Tett A."/>
            <person name="Cox L.M."/>
            <person name="Gottsegen C."/>
            <person name="Watters A."/>
            <person name="Wiltshire- Gordon J.D."/>
            <person name="Segata N."/>
            <person name="Bonneau R."/>
            <person name="Littman D.R."/>
        </authorList>
    </citation>
    <scope>NUCLEOTIDE SEQUENCE [LARGE SCALE GENOMIC DNA]</scope>
    <source>
        <strain evidence="9">iAA917</strain>
    </source>
</reference>
<dbReference type="OrthoDB" id="9797341at2"/>
<dbReference type="Pfam" id="PF00196">
    <property type="entry name" value="GerE"/>
    <property type="match status" value="1"/>
</dbReference>
<dbReference type="InterPro" id="IPR036388">
    <property type="entry name" value="WH-like_DNA-bd_sf"/>
</dbReference>
<evidence type="ECO:0000313" key="8">
    <source>
        <dbReference type="EMBL" id="MQP14767.1"/>
    </source>
</evidence>
<dbReference type="PANTHER" id="PTHR43214:SF41">
    <property type="entry name" value="NITRATE_NITRITE RESPONSE REGULATOR PROTEIN NARP"/>
    <property type="match status" value="1"/>
</dbReference>
<evidence type="ECO:0000256" key="5">
    <source>
        <dbReference type="PROSITE-ProRule" id="PRU00169"/>
    </source>
</evidence>
<dbReference type="CDD" id="cd06170">
    <property type="entry name" value="LuxR_C_like"/>
    <property type="match status" value="1"/>
</dbReference>
<proteinExistence type="predicted"/>
<sequence>MEKSKSILIVDDHPVVLVGLRALILQDGVYKKVQTASSLLSARDIINRENIDTAIIDLELSNENGLLLVKQLHHKHPKTKIIVYTMHEEIWTIRQLMDEDVDAIVLKGDDPQELLTALHKIEEGKGYYSQQFFRLINQQNVEQVNLSNRELEVLEHIAEGHSTNTIARELNISNNTVEFHRHNLMSKLQASNVANMVKKAMQMGLAFIKH</sequence>
<keyword evidence="2" id="KW-0805">Transcription regulation</keyword>
<dbReference type="GO" id="GO:0006355">
    <property type="term" value="P:regulation of DNA-templated transcription"/>
    <property type="evidence" value="ECO:0007669"/>
    <property type="project" value="InterPro"/>
</dbReference>
<dbReference type="InterPro" id="IPR000792">
    <property type="entry name" value="Tscrpt_reg_LuxR_C"/>
</dbReference>
<dbReference type="EMBL" id="VZAH01000096">
    <property type="protein sequence ID" value="MQP14767.1"/>
    <property type="molecule type" value="Genomic_DNA"/>
</dbReference>
<accession>A0A6G1VMP2</accession>
<feature type="domain" description="HTH luxR-type" evidence="6">
    <location>
        <begin position="139"/>
        <end position="204"/>
    </location>
</feature>
<gene>
    <name evidence="8" type="ORF">F7D25_10205</name>
</gene>
<evidence type="ECO:0000259" key="6">
    <source>
        <dbReference type="PROSITE" id="PS50043"/>
    </source>
</evidence>
<name>A0A6G1VMP2_9BACT</name>
<evidence type="ECO:0000259" key="7">
    <source>
        <dbReference type="PROSITE" id="PS50110"/>
    </source>
</evidence>
<dbReference type="Proteomes" id="UP000477980">
    <property type="component" value="Unassembled WGS sequence"/>
</dbReference>
<dbReference type="Gene3D" id="3.40.50.2300">
    <property type="match status" value="1"/>
</dbReference>
<dbReference type="InterPro" id="IPR016032">
    <property type="entry name" value="Sig_transdc_resp-reg_C-effctor"/>
</dbReference>
<dbReference type="PROSITE" id="PS00622">
    <property type="entry name" value="HTH_LUXR_1"/>
    <property type="match status" value="1"/>
</dbReference>
<keyword evidence="3" id="KW-0238">DNA-binding</keyword>
<organism evidence="8 9">
    <name type="scientific">Segatella copri</name>
    <dbReference type="NCBI Taxonomy" id="165179"/>
    <lineage>
        <taxon>Bacteria</taxon>
        <taxon>Pseudomonadati</taxon>
        <taxon>Bacteroidota</taxon>
        <taxon>Bacteroidia</taxon>
        <taxon>Bacteroidales</taxon>
        <taxon>Prevotellaceae</taxon>
        <taxon>Segatella</taxon>
    </lineage>
</organism>
<evidence type="ECO:0000256" key="4">
    <source>
        <dbReference type="ARBA" id="ARBA00023163"/>
    </source>
</evidence>
<keyword evidence="1 5" id="KW-0597">Phosphoprotein</keyword>
<evidence type="ECO:0000256" key="2">
    <source>
        <dbReference type="ARBA" id="ARBA00023015"/>
    </source>
</evidence>
<dbReference type="RefSeq" id="WP_153091290.1">
    <property type="nucleotide sequence ID" value="NZ_VZAH01000096.1"/>
</dbReference>
<dbReference type="Pfam" id="PF00072">
    <property type="entry name" value="Response_reg"/>
    <property type="match status" value="1"/>
</dbReference>